<feature type="repeat" description="WD" evidence="1">
    <location>
        <begin position="161"/>
        <end position="201"/>
    </location>
</feature>
<accession>A0A8S1YK70</accession>
<organism evidence="2 3">
    <name type="scientific">Paramecium pentaurelia</name>
    <dbReference type="NCBI Taxonomy" id="43138"/>
    <lineage>
        <taxon>Eukaryota</taxon>
        <taxon>Sar</taxon>
        <taxon>Alveolata</taxon>
        <taxon>Ciliophora</taxon>
        <taxon>Intramacronucleata</taxon>
        <taxon>Oligohymenophorea</taxon>
        <taxon>Peniculida</taxon>
        <taxon>Parameciidae</taxon>
        <taxon>Paramecium</taxon>
    </lineage>
</organism>
<feature type="repeat" description="WD" evidence="1">
    <location>
        <begin position="267"/>
        <end position="298"/>
    </location>
</feature>
<feature type="repeat" description="WD" evidence="1">
    <location>
        <begin position="134"/>
        <end position="160"/>
    </location>
</feature>
<dbReference type="Pfam" id="PF00400">
    <property type="entry name" value="WD40"/>
    <property type="match status" value="3"/>
</dbReference>
<dbReference type="SMART" id="SM00320">
    <property type="entry name" value="WD40"/>
    <property type="match status" value="3"/>
</dbReference>
<keyword evidence="3" id="KW-1185">Reference proteome</keyword>
<reference evidence="2" key="1">
    <citation type="submission" date="2021-01" db="EMBL/GenBank/DDBJ databases">
        <authorList>
            <consortium name="Genoscope - CEA"/>
            <person name="William W."/>
        </authorList>
    </citation>
    <scope>NUCLEOTIDE SEQUENCE</scope>
</reference>
<gene>
    <name evidence="2" type="ORF">PPENT_87.1.T1930006</name>
</gene>
<dbReference type="InterPro" id="IPR019775">
    <property type="entry name" value="WD40_repeat_CS"/>
</dbReference>
<dbReference type="OrthoDB" id="5240432at2759"/>
<dbReference type="AlphaFoldDB" id="A0A8S1YK70"/>
<proteinExistence type="predicted"/>
<comment type="caution">
    <text evidence="2">The sequence shown here is derived from an EMBL/GenBank/DDBJ whole genome shotgun (WGS) entry which is preliminary data.</text>
</comment>
<sequence length="337" mass="37729">MWIECTLIIGKMKTDLTNLSFLNIRIKNISLIGGIFINCNLRGTEFDIVDIDEINLNGALLINCKWKNLKIHELNRLEGHSDYVRSVCFLQMVIHLLLVVKISLTVYGMSKQVNIKPNWMDIKEISIQYVALLDSNTLVSGSNVNSISLWDVKTGEQKAQLNGHSNIVYSACFSSDGNTLASGSDESIRLWDVKYDSKNSNQKVIIKLPNQFVSLLMEELLTLKITLSVFWMLKQDIQKKFEGHTNTIRSVCFSNDGNQLASAKAKLEGHYSIVTSVCFSPNGSTLASCSLDNSICLWVVKTGINKVNFGDPFDTVRSIYFTPDGNKLVTNNVDDII</sequence>
<dbReference type="PANTHER" id="PTHR19879">
    <property type="entry name" value="TRANSCRIPTION INITIATION FACTOR TFIID"/>
    <property type="match status" value="1"/>
</dbReference>
<evidence type="ECO:0000256" key="1">
    <source>
        <dbReference type="PROSITE-ProRule" id="PRU00221"/>
    </source>
</evidence>
<evidence type="ECO:0000313" key="2">
    <source>
        <dbReference type="EMBL" id="CAD8214003.1"/>
    </source>
</evidence>
<dbReference type="PROSITE" id="PS50082">
    <property type="entry name" value="WD_REPEATS_2"/>
    <property type="match status" value="3"/>
</dbReference>
<dbReference type="PROSITE" id="PS00678">
    <property type="entry name" value="WD_REPEATS_1"/>
    <property type="match status" value="1"/>
</dbReference>
<protein>
    <submittedName>
        <fullName evidence="2">Uncharacterized protein</fullName>
    </submittedName>
</protein>
<dbReference type="PANTHER" id="PTHR19879:SF9">
    <property type="entry name" value="TRANSCRIPTION INITIATION FACTOR TFIID SUBUNIT 5"/>
    <property type="match status" value="1"/>
</dbReference>
<evidence type="ECO:0000313" key="3">
    <source>
        <dbReference type="Proteomes" id="UP000689195"/>
    </source>
</evidence>
<dbReference type="InterPro" id="IPR001680">
    <property type="entry name" value="WD40_rpt"/>
</dbReference>
<dbReference type="PROSITE" id="PS50294">
    <property type="entry name" value="WD_REPEATS_REGION"/>
    <property type="match status" value="2"/>
</dbReference>
<name>A0A8S1YK70_9CILI</name>
<dbReference type="EMBL" id="CAJJDO010000193">
    <property type="protein sequence ID" value="CAD8214003.1"/>
    <property type="molecule type" value="Genomic_DNA"/>
</dbReference>
<dbReference type="Proteomes" id="UP000689195">
    <property type="component" value="Unassembled WGS sequence"/>
</dbReference>
<keyword evidence="1" id="KW-0853">WD repeat</keyword>